<accession>A0A8J2QLZ2</accession>
<name>A0A8J2QLZ2_9NEOP</name>
<gene>
    <name evidence="1" type="ORF">DCHRY22_LOCUS6401</name>
</gene>
<sequence>MWFTKEHFNETDNLRTRITLRFGQLKEHQIGDHNPFEEVLPLCSTEHLINLPKNKARPPIKDVACHAISDTYEGVTLVIQREGLLCRECDTPLDSDKHFLLV</sequence>
<reference evidence="1" key="1">
    <citation type="submission" date="2021-09" db="EMBL/GenBank/DDBJ databases">
        <authorList>
            <person name="Martin H S."/>
        </authorList>
    </citation>
    <scope>NUCLEOTIDE SEQUENCE</scope>
</reference>
<evidence type="ECO:0000313" key="1">
    <source>
        <dbReference type="EMBL" id="CAG9565597.1"/>
    </source>
</evidence>
<organism evidence="1 2">
    <name type="scientific">Danaus chrysippus</name>
    <name type="common">African queen</name>
    <dbReference type="NCBI Taxonomy" id="151541"/>
    <lineage>
        <taxon>Eukaryota</taxon>
        <taxon>Metazoa</taxon>
        <taxon>Ecdysozoa</taxon>
        <taxon>Arthropoda</taxon>
        <taxon>Hexapoda</taxon>
        <taxon>Insecta</taxon>
        <taxon>Pterygota</taxon>
        <taxon>Neoptera</taxon>
        <taxon>Endopterygota</taxon>
        <taxon>Lepidoptera</taxon>
        <taxon>Glossata</taxon>
        <taxon>Ditrysia</taxon>
        <taxon>Papilionoidea</taxon>
        <taxon>Nymphalidae</taxon>
        <taxon>Danainae</taxon>
        <taxon>Danaini</taxon>
        <taxon>Danaina</taxon>
        <taxon>Danaus</taxon>
        <taxon>Anosia</taxon>
    </lineage>
</organism>
<dbReference type="OrthoDB" id="7445645at2759"/>
<comment type="caution">
    <text evidence="1">The sequence shown here is derived from an EMBL/GenBank/DDBJ whole genome shotgun (WGS) entry which is preliminary data.</text>
</comment>
<dbReference type="EMBL" id="CAKASE010000054">
    <property type="protein sequence ID" value="CAG9565597.1"/>
    <property type="molecule type" value="Genomic_DNA"/>
</dbReference>
<protein>
    <submittedName>
        <fullName evidence="1">(African queen) hypothetical protein</fullName>
    </submittedName>
</protein>
<evidence type="ECO:0000313" key="2">
    <source>
        <dbReference type="Proteomes" id="UP000789524"/>
    </source>
</evidence>
<proteinExistence type="predicted"/>
<dbReference type="AlphaFoldDB" id="A0A8J2QLZ2"/>
<dbReference type="Proteomes" id="UP000789524">
    <property type="component" value="Unassembled WGS sequence"/>
</dbReference>
<keyword evidence="2" id="KW-1185">Reference proteome</keyword>